<dbReference type="GO" id="GO:0006355">
    <property type="term" value="P:regulation of DNA-templated transcription"/>
    <property type="evidence" value="ECO:0007669"/>
    <property type="project" value="InterPro"/>
</dbReference>
<dbReference type="CDD" id="cd17535">
    <property type="entry name" value="REC_NarL-like"/>
    <property type="match status" value="1"/>
</dbReference>
<dbReference type="PANTHER" id="PTHR43214:SF24">
    <property type="entry name" value="TRANSCRIPTIONAL REGULATORY PROTEIN NARL-RELATED"/>
    <property type="match status" value="1"/>
</dbReference>
<name>A0A8J3QB94_9ACTN</name>
<organism evidence="8 9">
    <name type="scientific">Rhizocola hellebori</name>
    <dbReference type="NCBI Taxonomy" id="1392758"/>
    <lineage>
        <taxon>Bacteria</taxon>
        <taxon>Bacillati</taxon>
        <taxon>Actinomycetota</taxon>
        <taxon>Actinomycetes</taxon>
        <taxon>Micromonosporales</taxon>
        <taxon>Micromonosporaceae</taxon>
        <taxon>Rhizocola</taxon>
    </lineage>
</organism>
<dbReference type="SMART" id="SM00421">
    <property type="entry name" value="HTH_LUXR"/>
    <property type="match status" value="1"/>
</dbReference>
<keyword evidence="3 8" id="KW-0238">DNA-binding</keyword>
<dbReference type="SMART" id="SM00448">
    <property type="entry name" value="REC"/>
    <property type="match status" value="1"/>
</dbReference>
<reference evidence="8" key="1">
    <citation type="submission" date="2021-01" db="EMBL/GenBank/DDBJ databases">
        <title>Whole genome shotgun sequence of Rhizocola hellebori NBRC 109834.</title>
        <authorList>
            <person name="Komaki H."/>
            <person name="Tamura T."/>
        </authorList>
    </citation>
    <scope>NUCLEOTIDE SEQUENCE</scope>
    <source>
        <strain evidence="8">NBRC 109834</strain>
    </source>
</reference>
<evidence type="ECO:0000259" key="6">
    <source>
        <dbReference type="PROSITE" id="PS50043"/>
    </source>
</evidence>
<dbReference type="EMBL" id="BONY01000027">
    <property type="protein sequence ID" value="GIH06410.1"/>
    <property type="molecule type" value="Genomic_DNA"/>
</dbReference>
<dbReference type="InterPro" id="IPR016032">
    <property type="entry name" value="Sig_transdc_resp-reg_C-effctor"/>
</dbReference>
<evidence type="ECO:0000313" key="9">
    <source>
        <dbReference type="Proteomes" id="UP000612899"/>
    </source>
</evidence>
<dbReference type="Proteomes" id="UP000612899">
    <property type="component" value="Unassembled WGS sequence"/>
</dbReference>
<sequence length="218" mass="23436">MSSKPIRVVIADDQQIVREGLVALLELIDGVQVVGDAADGAQVLALLDNVSADIALMDLRMPSTDGIEATRQITLRHPDVAVIVLTTYADDESIGQALRAGARSYLTKNASRDQIAAALRATAQGQATFDHAVSQRIVGGLLQPASTGRWSNPDRLTPREVEILQLMAQGMSNHDIATTLFIGESTVKTHVNNAFAKIGARDRADAIRYAYRHGLTEP</sequence>
<dbReference type="InterPro" id="IPR011006">
    <property type="entry name" value="CheY-like_superfamily"/>
</dbReference>
<dbReference type="Gene3D" id="3.40.50.2300">
    <property type="match status" value="1"/>
</dbReference>
<evidence type="ECO:0000259" key="7">
    <source>
        <dbReference type="PROSITE" id="PS50110"/>
    </source>
</evidence>
<feature type="modified residue" description="4-aspartylphosphate" evidence="5">
    <location>
        <position position="58"/>
    </location>
</feature>
<dbReference type="InterPro" id="IPR000792">
    <property type="entry name" value="Tscrpt_reg_LuxR_C"/>
</dbReference>
<dbReference type="CDD" id="cd06170">
    <property type="entry name" value="LuxR_C_like"/>
    <property type="match status" value="1"/>
</dbReference>
<dbReference type="SUPFAM" id="SSF52172">
    <property type="entry name" value="CheY-like"/>
    <property type="match status" value="1"/>
</dbReference>
<evidence type="ECO:0000256" key="2">
    <source>
        <dbReference type="ARBA" id="ARBA00023015"/>
    </source>
</evidence>
<dbReference type="SUPFAM" id="SSF46894">
    <property type="entry name" value="C-terminal effector domain of the bipartite response regulators"/>
    <property type="match status" value="1"/>
</dbReference>
<dbReference type="InterPro" id="IPR039420">
    <property type="entry name" value="WalR-like"/>
</dbReference>
<feature type="domain" description="HTH luxR-type" evidence="6">
    <location>
        <begin position="149"/>
        <end position="214"/>
    </location>
</feature>
<keyword evidence="2" id="KW-0805">Transcription regulation</keyword>
<protein>
    <submittedName>
        <fullName evidence="8">DNA-binding response regulator</fullName>
    </submittedName>
</protein>
<keyword evidence="9" id="KW-1185">Reference proteome</keyword>
<dbReference type="AlphaFoldDB" id="A0A8J3QB94"/>
<evidence type="ECO:0000256" key="4">
    <source>
        <dbReference type="ARBA" id="ARBA00023163"/>
    </source>
</evidence>
<feature type="domain" description="Response regulatory" evidence="7">
    <location>
        <begin position="7"/>
        <end position="123"/>
    </location>
</feature>
<dbReference type="Pfam" id="PF00072">
    <property type="entry name" value="Response_reg"/>
    <property type="match status" value="1"/>
</dbReference>
<dbReference type="PRINTS" id="PR00038">
    <property type="entry name" value="HTHLUXR"/>
</dbReference>
<dbReference type="PROSITE" id="PS00622">
    <property type="entry name" value="HTH_LUXR_1"/>
    <property type="match status" value="1"/>
</dbReference>
<dbReference type="InterPro" id="IPR058245">
    <property type="entry name" value="NreC/VraR/RcsB-like_REC"/>
</dbReference>
<keyword evidence="1 5" id="KW-0597">Phosphoprotein</keyword>
<comment type="caution">
    <text evidence="8">The sequence shown here is derived from an EMBL/GenBank/DDBJ whole genome shotgun (WGS) entry which is preliminary data.</text>
</comment>
<dbReference type="InterPro" id="IPR001789">
    <property type="entry name" value="Sig_transdc_resp-reg_receiver"/>
</dbReference>
<dbReference type="GO" id="GO:0000160">
    <property type="term" value="P:phosphorelay signal transduction system"/>
    <property type="evidence" value="ECO:0007669"/>
    <property type="project" value="InterPro"/>
</dbReference>
<proteinExistence type="predicted"/>
<evidence type="ECO:0000313" key="8">
    <source>
        <dbReference type="EMBL" id="GIH06410.1"/>
    </source>
</evidence>
<evidence type="ECO:0000256" key="3">
    <source>
        <dbReference type="ARBA" id="ARBA00023125"/>
    </source>
</evidence>
<gene>
    <name evidence="8" type="ORF">Rhe02_44770</name>
</gene>
<dbReference type="PROSITE" id="PS50110">
    <property type="entry name" value="RESPONSE_REGULATORY"/>
    <property type="match status" value="1"/>
</dbReference>
<accession>A0A8J3QB94</accession>
<dbReference type="Pfam" id="PF00196">
    <property type="entry name" value="GerE"/>
    <property type="match status" value="1"/>
</dbReference>
<dbReference type="PANTHER" id="PTHR43214">
    <property type="entry name" value="TWO-COMPONENT RESPONSE REGULATOR"/>
    <property type="match status" value="1"/>
</dbReference>
<keyword evidence="4" id="KW-0804">Transcription</keyword>
<evidence type="ECO:0000256" key="5">
    <source>
        <dbReference type="PROSITE-ProRule" id="PRU00169"/>
    </source>
</evidence>
<dbReference type="PROSITE" id="PS50043">
    <property type="entry name" value="HTH_LUXR_2"/>
    <property type="match status" value="1"/>
</dbReference>
<evidence type="ECO:0000256" key="1">
    <source>
        <dbReference type="ARBA" id="ARBA00022553"/>
    </source>
</evidence>
<dbReference type="GO" id="GO:0003677">
    <property type="term" value="F:DNA binding"/>
    <property type="evidence" value="ECO:0007669"/>
    <property type="project" value="UniProtKB-KW"/>
</dbReference>